<dbReference type="EMBL" id="LS423452">
    <property type="protein sequence ID" value="SPS05415.1"/>
    <property type="molecule type" value="Genomic_DNA"/>
</dbReference>
<evidence type="ECO:0000256" key="1">
    <source>
        <dbReference type="SAM" id="SignalP"/>
    </source>
</evidence>
<evidence type="ECO:0008006" key="3">
    <source>
        <dbReference type="Google" id="ProtNLM"/>
    </source>
</evidence>
<dbReference type="PROSITE" id="PS51257">
    <property type="entry name" value="PROKAR_LIPOPROTEIN"/>
    <property type="match status" value="1"/>
</dbReference>
<name>A0A2X0SKE7_9PROT</name>
<feature type="signal peptide" evidence="1">
    <location>
        <begin position="1"/>
        <end position="21"/>
    </location>
</feature>
<gene>
    <name evidence="2" type="ORF">NITFAB_1005</name>
</gene>
<reference evidence="2" key="1">
    <citation type="submission" date="2018-05" db="EMBL/GenBank/DDBJ databases">
        <authorList>
            <person name="Lanie J.A."/>
            <person name="Ng W.-L."/>
            <person name="Kazmierczak K.M."/>
            <person name="Andrzejewski T.M."/>
            <person name="Davidsen T.M."/>
            <person name="Wayne K.J."/>
            <person name="Tettelin H."/>
            <person name="Glass J.I."/>
            <person name="Rusch D."/>
            <person name="Podicherti R."/>
            <person name="Tsui H.-C.T."/>
            <person name="Winkler M.E."/>
        </authorList>
    </citation>
    <scope>NUCLEOTIDE SEQUENCE</scope>
    <source>
        <strain evidence="2">KNB</strain>
    </source>
</reference>
<protein>
    <recommendedName>
        <fullName evidence="3">Lipoprotein</fullName>
    </recommendedName>
</protein>
<proteinExistence type="predicted"/>
<organism evidence="2">
    <name type="scientific">Candidatus Nitrotoga fabula</name>
    <dbReference type="NCBI Taxonomy" id="2182327"/>
    <lineage>
        <taxon>Bacteria</taxon>
        <taxon>Pseudomonadati</taxon>
        <taxon>Pseudomonadota</taxon>
        <taxon>Betaproteobacteria</taxon>
        <taxon>Nitrosomonadales</taxon>
        <taxon>Gallionellaceae</taxon>
        <taxon>Candidatus Nitrotoga</taxon>
    </lineage>
</organism>
<sequence length="193" mass="21562">MRFAHFLLLAWFMFAACSVHAKESSVYVPLNAPFCMTPPHPVASFYHARSLEVGECRSRARFRSLPLHLYVVSSDERSWIDLRAGKTIWSSEDEVVYEKENQFGHFPNVGKAPAEIWINPHGVASGMIFRVTAQSPDATLSAGGVSNISRLFVLGFRESGICFLGLARSNQAARGLLAKRTSCKRMLKEELLQ</sequence>
<keyword evidence="1" id="KW-0732">Signal</keyword>
<evidence type="ECO:0000313" key="2">
    <source>
        <dbReference type="EMBL" id="SPS05415.1"/>
    </source>
</evidence>
<dbReference type="AlphaFoldDB" id="A0A2X0SKE7"/>
<accession>A0A2X0SKE7</accession>
<feature type="chain" id="PRO_5015943667" description="Lipoprotein" evidence="1">
    <location>
        <begin position="22"/>
        <end position="193"/>
    </location>
</feature>